<comment type="caution">
    <text evidence="1">The sequence shown here is derived from an EMBL/GenBank/DDBJ whole genome shotgun (WGS) entry which is preliminary data.</text>
</comment>
<feature type="non-terminal residue" evidence="1">
    <location>
        <position position="61"/>
    </location>
</feature>
<keyword evidence="2" id="KW-1185">Reference proteome</keyword>
<reference evidence="1" key="1">
    <citation type="journal article" date="2023" name="IScience">
        <title>Live-bearing cockroach genome reveals convergent evolutionary mechanisms linked to viviparity in insects and beyond.</title>
        <authorList>
            <person name="Fouks B."/>
            <person name="Harrison M.C."/>
            <person name="Mikhailova A.A."/>
            <person name="Marchal E."/>
            <person name="English S."/>
            <person name="Carruthers M."/>
            <person name="Jennings E.C."/>
            <person name="Chiamaka E.L."/>
            <person name="Frigard R.A."/>
            <person name="Pippel M."/>
            <person name="Attardo G.M."/>
            <person name="Benoit J.B."/>
            <person name="Bornberg-Bauer E."/>
            <person name="Tobe S.S."/>
        </authorList>
    </citation>
    <scope>NUCLEOTIDE SEQUENCE</scope>
    <source>
        <strain evidence="1">Stay&amp;Tobe</strain>
    </source>
</reference>
<name>A0AAD7ZKG8_DIPPU</name>
<dbReference type="EMBL" id="JASPKZ010007832">
    <property type="protein sequence ID" value="KAJ9582000.1"/>
    <property type="molecule type" value="Genomic_DNA"/>
</dbReference>
<dbReference type="Proteomes" id="UP001233999">
    <property type="component" value="Unassembled WGS sequence"/>
</dbReference>
<evidence type="ECO:0000313" key="2">
    <source>
        <dbReference type="Proteomes" id="UP001233999"/>
    </source>
</evidence>
<gene>
    <name evidence="1" type="ORF">L9F63_003690</name>
</gene>
<proteinExistence type="predicted"/>
<dbReference type="AlphaFoldDB" id="A0AAD7ZKG8"/>
<protein>
    <submittedName>
        <fullName evidence="1">Uncharacterized protein</fullName>
    </submittedName>
</protein>
<sequence>NMKLPQNGIEYATTNYNCCMGNNNCSRRLPRISTDAETTKRIVEAFDASLKKINPPSCTIA</sequence>
<reference evidence="1" key="2">
    <citation type="submission" date="2023-05" db="EMBL/GenBank/DDBJ databases">
        <authorList>
            <person name="Fouks B."/>
        </authorList>
    </citation>
    <scope>NUCLEOTIDE SEQUENCE</scope>
    <source>
        <strain evidence="1">Stay&amp;Tobe</strain>
        <tissue evidence="1">Testes</tissue>
    </source>
</reference>
<organism evidence="1 2">
    <name type="scientific">Diploptera punctata</name>
    <name type="common">Pacific beetle cockroach</name>
    <dbReference type="NCBI Taxonomy" id="6984"/>
    <lineage>
        <taxon>Eukaryota</taxon>
        <taxon>Metazoa</taxon>
        <taxon>Ecdysozoa</taxon>
        <taxon>Arthropoda</taxon>
        <taxon>Hexapoda</taxon>
        <taxon>Insecta</taxon>
        <taxon>Pterygota</taxon>
        <taxon>Neoptera</taxon>
        <taxon>Polyneoptera</taxon>
        <taxon>Dictyoptera</taxon>
        <taxon>Blattodea</taxon>
        <taxon>Blaberoidea</taxon>
        <taxon>Blaberidae</taxon>
        <taxon>Diplopterinae</taxon>
        <taxon>Diploptera</taxon>
    </lineage>
</organism>
<accession>A0AAD7ZKG8</accession>
<feature type="non-terminal residue" evidence="1">
    <location>
        <position position="1"/>
    </location>
</feature>
<evidence type="ECO:0000313" key="1">
    <source>
        <dbReference type="EMBL" id="KAJ9582000.1"/>
    </source>
</evidence>